<dbReference type="SUPFAM" id="SSF52540">
    <property type="entry name" value="P-loop containing nucleoside triphosphate hydrolases"/>
    <property type="match status" value="1"/>
</dbReference>
<feature type="domain" description="NACHT N-terminal Helical" evidence="1">
    <location>
        <begin position="3"/>
        <end position="198"/>
    </location>
</feature>
<organism evidence="2 3">
    <name type="scientific">Nonomuraea helvata</name>
    <dbReference type="NCBI Taxonomy" id="37484"/>
    <lineage>
        <taxon>Bacteria</taxon>
        <taxon>Bacillati</taxon>
        <taxon>Actinomycetota</taxon>
        <taxon>Actinomycetes</taxon>
        <taxon>Streptosporangiales</taxon>
        <taxon>Streptosporangiaceae</taxon>
        <taxon>Nonomuraea</taxon>
    </lineage>
</organism>
<sequence length="937" mass="104216">MARGYRYVDAVRLLGGEDPAVKALDILLGVGTLGVWDLIEAKNELVKVGNGLLGRWRDWRADKVWRSRTERLEAAHAILVVTAYLEALGRFELPDSFRSFSKDEQRAVFGMPDIPCPAPHRPFEQNVEEIAAAYRAFNGNMIGFLEGLELRLEGHEWKAVAAAFRGDELVEEARRRYTDRFRQLALDVPEFAFWAGQIDHQATRAGLSGLARLLATVASGGALPDQLDTISRLHLVALTRPVAETGDVPAGMELPTLDLAYQTPHYRVAEVKRQDDPSTEPWWAGKEVREDLAGFLAGFLTGSGATERPLVVLGQPGAGKSVLTKVLAARLSQEAFLPIRVPLREVSAGADLQQQIEQAIYRLSGERLQWPEVARAADGVLPVVFLDGFDELLQATGVRQTDYLEKVARFQQRERDAGRAVAVIVTSRTAVANRADFPEGTSVAKLEPFDGNQIARWLEVWNTANAGYFRWQKLRPLTLDVVSRQAALAEQPLLLLMLALYDADGNALHSAAELGEAELYERLMRRFVERELKKAHPPAEVGRLVERELVHLACVAFSMFNRGRQWATSAEFDEDLKALRLDRPRVEAGFATPLSSGDLAPGKFFFVHEDRATRDDEVLQTYEFLHATFGEYLIARFVASLLGEILAQEAHSVMGDVDDGRLRTLLSWATLSTRAPVISFLRDLAKPEWRPLIVRLFRGLDTREEPSYPYRPWTAGPQRRYAYYSANLVLLALVCGGKLRASELMPGYESTIREWRGYALLWRSQCAPEEWSSILDAIAVKPEMADMVLSARDDTEARSLSGLPDPFLDSRTILGVAIEAVFCYDTDQMALFQAITPFLGIMEAAGPSRGVGAPIRGLLEVLALQHDSHDRGEAYTRAIAECDRGEFTPLIKAILGDLVLTTDVDRDEIMASVSRTSQEARDVMLSVATALALLDRR</sequence>
<comment type="caution">
    <text evidence="2">The sequence shown here is derived from an EMBL/GenBank/DDBJ whole genome shotgun (WGS) entry which is preliminary data.</text>
</comment>
<protein>
    <submittedName>
        <fullName evidence="2">NACHT domain-containing protein</fullName>
    </submittedName>
</protein>
<evidence type="ECO:0000313" key="3">
    <source>
        <dbReference type="Proteomes" id="UP001589532"/>
    </source>
</evidence>
<name>A0ABV5RQC2_9ACTN</name>
<evidence type="ECO:0000313" key="2">
    <source>
        <dbReference type="EMBL" id="MFB9621619.1"/>
    </source>
</evidence>
<accession>A0ABV5RQC2</accession>
<dbReference type="InterPro" id="IPR054567">
    <property type="entry name" value="NNH7"/>
</dbReference>
<dbReference type="InterPro" id="IPR027417">
    <property type="entry name" value="P-loop_NTPase"/>
</dbReference>
<dbReference type="EMBL" id="JBHMBW010000001">
    <property type="protein sequence ID" value="MFB9621619.1"/>
    <property type="molecule type" value="Genomic_DNA"/>
</dbReference>
<proteinExistence type="predicted"/>
<gene>
    <name evidence="2" type="ORF">ACFFSA_00855</name>
</gene>
<keyword evidence="3" id="KW-1185">Reference proteome</keyword>
<dbReference type="Gene3D" id="3.40.50.300">
    <property type="entry name" value="P-loop containing nucleotide triphosphate hydrolases"/>
    <property type="match status" value="1"/>
</dbReference>
<reference evidence="2 3" key="1">
    <citation type="submission" date="2024-09" db="EMBL/GenBank/DDBJ databases">
        <authorList>
            <person name="Sun Q."/>
            <person name="Mori K."/>
        </authorList>
    </citation>
    <scope>NUCLEOTIDE SEQUENCE [LARGE SCALE GENOMIC DNA]</scope>
    <source>
        <strain evidence="2 3">JCM 3143</strain>
    </source>
</reference>
<dbReference type="Proteomes" id="UP001589532">
    <property type="component" value="Unassembled WGS sequence"/>
</dbReference>
<dbReference type="Pfam" id="PF22738">
    <property type="entry name" value="NNH7"/>
    <property type="match status" value="1"/>
</dbReference>
<evidence type="ECO:0000259" key="1">
    <source>
        <dbReference type="Pfam" id="PF22738"/>
    </source>
</evidence>
<dbReference type="RefSeq" id="WP_344986721.1">
    <property type="nucleotide sequence ID" value="NZ_BAAAXV010000001.1"/>
</dbReference>